<dbReference type="EMBL" id="UINC01062085">
    <property type="protein sequence ID" value="SVB88343.1"/>
    <property type="molecule type" value="Genomic_DNA"/>
</dbReference>
<dbReference type="AlphaFoldDB" id="A0A382HNX5"/>
<reference evidence="1" key="1">
    <citation type="submission" date="2018-05" db="EMBL/GenBank/DDBJ databases">
        <authorList>
            <person name="Lanie J.A."/>
            <person name="Ng W.-L."/>
            <person name="Kazmierczak K.M."/>
            <person name="Andrzejewski T.M."/>
            <person name="Davidsen T.M."/>
            <person name="Wayne K.J."/>
            <person name="Tettelin H."/>
            <person name="Glass J.I."/>
            <person name="Rusch D."/>
            <person name="Podicherti R."/>
            <person name="Tsui H.-C.T."/>
            <person name="Winkler M.E."/>
        </authorList>
    </citation>
    <scope>NUCLEOTIDE SEQUENCE</scope>
</reference>
<feature type="non-terminal residue" evidence="1">
    <location>
        <position position="109"/>
    </location>
</feature>
<gene>
    <name evidence="1" type="ORF">METZ01_LOCUS241197</name>
</gene>
<sequence>MFVMNKIQLAMKGKVDEALGEIEYQLDIFMDNGYKSNFKIEKYLKQLSFKKKLVVMMRESWDGAIAEVCSDDPDYLEGYSFMTKPEKKRYIKFLESLKLGCDKYIEDNQ</sequence>
<name>A0A382HNX5_9ZZZZ</name>
<accession>A0A382HNX5</accession>
<organism evidence="1">
    <name type="scientific">marine metagenome</name>
    <dbReference type="NCBI Taxonomy" id="408172"/>
    <lineage>
        <taxon>unclassified sequences</taxon>
        <taxon>metagenomes</taxon>
        <taxon>ecological metagenomes</taxon>
    </lineage>
</organism>
<protein>
    <submittedName>
        <fullName evidence="1">Uncharacterized protein</fullName>
    </submittedName>
</protein>
<proteinExistence type="predicted"/>
<evidence type="ECO:0000313" key="1">
    <source>
        <dbReference type="EMBL" id="SVB88343.1"/>
    </source>
</evidence>